<name>A0ABD1MR52_9FABA</name>
<sequence>MEQDQISDLPKTILHDILSRLPEKDAARTSVFSKYMSRDVDYWMKLASESGVGVLKLHLPDGPQGNEESQDRCYILPTDEQAIEHFFSCYPLIEHITLKCCFVLNRGGTRGLVESGTSMMHSIRMLGLPKLKEVDVQGIQEVIIDAPSLEDFCFCPGDDLNAPFKIDIDKCINLRGLNLWSLKSTTITDKWFLDLFPKFPFLDGLQFVNCTMSETINISSAKLKHLESSDCSNLKEVNVDAPNLVSCGYCGDGDSKPVISFPKSSSQLEVNVLIHIHFMDLGNLREIIQNFRTQNLLVLLSLVVQQPIAWVL</sequence>
<gene>
    <name evidence="2" type="ORF">Fmac_012429</name>
</gene>
<reference evidence="2 3" key="1">
    <citation type="submission" date="2024-08" db="EMBL/GenBank/DDBJ databases">
        <title>Insights into the chromosomal genome structure of Flemingia macrophylla.</title>
        <authorList>
            <person name="Ding Y."/>
            <person name="Zhao Y."/>
            <person name="Bi W."/>
            <person name="Wu M."/>
            <person name="Zhao G."/>
            <person name="Gong Y."/>
            <person name="Li W."/>
            <person name="Zhang P."/>
        </authorList>
    </citation>
    <scope>NUCLEOTIDE SEQUENCE [LARGE SCALE GENOMIC DNA]</scope>
    <source>
        <strain evidence="2">DYQJB</strain>
        <tissue evidence="2">Leaf</tissue>
    </source>
</reference>
<dbReference type="PANTHER" id="PTHR34145:SF28">
    <property type="entry name" value="F-BOX DOMAIN-CONTAINING PROTEIN"/>
    <property type="match status" value="1"/>
</dbReference>
<dbReference type="PANTHER" id="PTHR34145">
    <property type="entry name" value="OS02G0105600 PROTEIN"/>
    <property type="match status" value="1"/>
</dbReference>
<keyword evidence="3" id="KW-1185">Reference proteome</keyword>
<evidence type="ECO:0000313" key="2">
    <source>
        <dbReference type="EMBL" id="KAL2337983.1"/>
    </source>
</evidence>
<dbReference type="InterPro" id="IPR036047">
    <property type="entry name" value="F-box-like_dom_sf"/>
</dbReference>
<dbReference type="Pfam" id="PF00646">
    <property type="entry name" value="F-box"/>
    <property type="match status" value="1"/>
</dbReference>
<dbReference type="InterPro" id="IPR055357">
    <property type="entry name" value="LRR_At1g61320_AtMIF1"/>
</dbReference>
<dbReference type="EMBL" id="JBGMDY010000004">
    <property type="protein sequence ID" value="KAL2337983.1"/>
    <property type="molecule type" value="Genomic_DNA"/>
</dbReference>
<organism evidence="2 3">
    <name type="scientific">Flemingia macrophylla</name>
    <dbReference type="NCBI Taxonomy" id="520843"/>
    <lineage>
        <taxon>Eukaryota</taxon>
        <taxon>Viridiplantae</taxon>
        <taxon>Streptophyta</taxon>
        <taxon>Embryophyta</taxon>
        <taxon>Tracheophyta</taxon>
        <taxon>Spermatophyta</taxon>
        <taxon>Magnoliopsida</taxon>
        <taxon>eudicotyledons</taxon>
        <taxon>Gunneridae</taxon>
        <taxon>Pentapetalae</taxon>
        <taxon>rosids</taxon>
        <taxon>fabids</taxon>
        <taxon>Fabales</taxon>
        <taxon>Fabaceae</taxon>
        <taxon>Papilionoideae</taxon>
        <taxon>50 kb inversion clade</taxon>
        <taxon>NPAAA clade</taxon>
        <taxon>indigoferoid/millettioid clade</taxon>
        <taxon>Phaseoleae</taxon>
        <taxon>Flemingia</taxon>
    </lineage>
</organism>
<dbReference type="InterPro" id="IPR001810">
    <property type="entry name" value="F-box_dom"/>
</dbReference>
<dbReference type="SUPFAM" id="SSF52047">
    <property type="entry name" value="RNI-like"/>
    <property type="match status" value="1"/>
</dbReference>
<proteinExistence type="predicted"/>
<accession>A0ABD1MR52</accession>
<evidence type="ECO:0000259" key="1">
    <source>
        <dbReference type="PROSITE" id="PS50181"/>
    </source>
</evidence>
<dbReference type="InterPro" id="IPR053772">
    <property type="entry name" value="At1g61320/At1g61330-like"/>
</dbReference>
<dbReference type="PROSITE" id="PS50181">
    <property type="entry name" value="FBOX"/>
    <property type="match status" value="1"/>
</dbReference>
<dbReference type="Proteomes" id="UP001603857">
    <property type="component" value="Unassembled WGS sequence"/>
</dbReference>
<dbReference type="Pfam" id="PF23622">
    <property type="entry name" value="LRR_At1g61320_AtMIF1"/>
    <property type="match status" value="1"/>
</dbReference>
<dbReference type="InterPro" id="IPR032675">
    <property type="entry name" value="LRR_dom_sf"/>
</dbReference>
<evidence type="ECO:0000313" key="3">
    <source>
        <dbReference type="Proteomes" id="UP001603857"/>
    </source>
</evidence>
<protein>
    <recommendedName>
        <fullName evidence="1">F-box domain-containing protein</fullName>
    </recommendedName>
</protein>
<dbReference type="SUPFAM" id="SSF81383">
    <property type="entry name" value="F-box domain"/>
    <property type="match status" value="1"/>
</dbReference>
<comment type="caution">
    <text evidence="2">The sequence shown here is derived from an EMBL/GenBank/DDBJ whole genome shotgun (WGS) entry which is preliminary data.</text>
</comment>
<dbReference type="AlphaFoldDB" id="A0ABD1MR52"/>
<feature type="domain" description="F-box" evidence="1">
    <location>
        <begin position="3"/>
        <end position="46"/>
    </location>
</feature>
<dbReference type="Gene3D" id="3.80.10.10">
    <property type="entry name" value="Ribonuclease Inhibitor"/>
    <property type="match status" value="1"/>
</dbReference>